<reference evidence="3 4" key="1">
    <citation type="submission" date="2023-06" db="EMBL/GenBank/DDBJ databases">
        <title>Roseiconus lacunae JC819 isolated from Gulf of Mannar region, Tamil Nadu.</title>
        <authorList>
            <person name="Pk S."/>
            <person name="Ch S."/>
            <person name="Ch V.R."/>
        </authorList>
    </citation>
    <scope>NUCLEOTIDE SEQUENCE [LARGE SCALE GENOMIC DNA]</scope>
    <source>
        <strain evidence="3 4">JC819</strain>
    </source>
</reference>
<keyword evidence="4" id="KW-1185">Reference proteome</keyword>
<proteinExistence type="predicted"/>
<keyword evidence="2" id="KW-1133">Transmembrane helix</keyword>
<feature type="transmembrane region" description="Helical" evidence="2">
    <location>
        <begin position="98"/>
        <end position="119"/>
    </location>
</feature>
<feature type="compositionally biased region" description="Polar residues" evidence="1">
    <location>
        <begin position="1076"/>
        <end position="1095"/>
    </location>
</feature>
<keyword evidence="2" id="KW-0472">Membrane</keyword>
<keyword evidence="2" id="KW-0812">Transmembrane</keyword>
<name>A0ABT7PQE8_9BACT</name>
<feature type="region of interest" description="Disordered" evidence="1">
    <location>
        <begin position="665"/>
        <end position="704"/>
    </location>
</feature>
<protein>
    <submittedName>
        <fullName evidence="3">Uncharacterized protein</fullName>
    </submittedName>
</protein>
<comment type="caution">
    <text evidence="3">The sequence shown here is derived from an EMBL/GenBank/DDBJ whole genome shotgun (WGS) entry which is preliminary data.</text>
</comment>
<evidence type="ECO:0000256" key="2">
    <source>
        <dbReference type="SAM" id="Phobius"/>
    </source>
</evidence>
<organism evidence="3 4">
    <name type="scientific">Roseiconus lacunae</name>
    <dbReference type="NCBI Taxonomy" id="2605694"/>
    <lineage>
        <taxon>Bacteria</taxon>
        <taxon>Pseudomonadati</taxon>
        <taxon>Planctomycetota</taxon>
        <taxon>Planctomycetia</taxon>
        <taxon>Pirellulales</taxon>
        <taxon>Pirellulaceae</taxon>
        <taxon>Roseiconus</taxon>
    </lineage>
</organism>
<dbReference type="EMBL" id="JASZZN010000025">
    <property type="protein sequence ID" value="MDM4018732.1"/>
    <property type="molecule type" value="Genomic_DNA"/>
</dbReference>
<evidence type="ECO:0000313" key="3">
    <source>
        <dbReference type="EMBL" id="MDM4018732.1"/>
    </source>
</evidence>
<feature type="region of interest" description="Disordered" evidence="1">
    <location>
        <begin position="1076"/>
        <end position="1109"/>
    </location>
</feature>
<sequence>MLTKRWMTPHDGFKSDSSCRSMPTIGSLEGDRWSRAIQAAAIRSSCLATTPSNRLAMLMQGHGSPQKRFDASRHRYPLAIQAARSTFLEKANRHGRHFGVLVSMCLFLTVAMTGAGLSLSAAESIESTRAPQTAGRTQAFLSLYEASTKPFRLKWSAPENSELSTSGALTSAPQQSVSLRPISKAGDATKLSVLIDALKVHAGERLRLQYELIEVPSGDLVAREQTEVTLDSAGRSEVISVADHSPEQVGVYEIRLRLLQPKDKIWERFSLRNSEIVAELQTPWLVSPSAPATSDRSARDPFSVTASTAWKNIGQATQFDANLWMGTRWIPDATRFVPGAKRVGESLPIPHWRDEQPLKDHVLKSQQDVIAVLPIASPDDRCQLQFSIEQQSAIEDSTRLRIEIASSPQFDSIQQGDTYVIEPQFDAGAPVPLGNRHVAVAHRSTGKPQFVRIRNLSSTATVAIQSIDLLAAGKPSPAKTESGGFRHLTWSTRSWDWAADFVDRPTRVALSGRFAESTQLFEILWSGIRQLDSHARWLQYDRLMIQTAPEMDAAFHAELKQLAGASSTSDLRWCGPLWFQACDAWSQTIRTPIVMVDRRKGFQPEAAVVSIESTVFKGQERIVQSRLHAKLIERLLRDSPERIVIDSDRLPMAVDPQLLRTTEQVKRVPRSMRGIPSATPGKPMPGIQASNSQASNNQAQETAGPVGESVGVHVFVSEGLSDHSVVTLVNEAPWTNTVRLDLATPSSLINPSDHSELQPDDRIVLPPSSVVNLVSKQSHIAVSGWKADFENPTQTIEHLKTNVSTVVDHIGTLGSPDLYDGIRNANFEANGKVGIVGWMHTQFPADAVQLDSDEASEGKNSIRLLTTEQNPGGVWIVSEPINVPATGRLSVSMSLRAAAKPAVNPIRQTAAEVMMNLNGGDVATASGETDQVEVAKSKLTPQPPSHDLRVSLEGIRGGEPVRFVSQFSLPCNGQWLTKKNILEIEGLNPDDLETIRLTIDSLTPGKLWIDDVRLHDNFATRAERSHLQGKVFLAIQGLQRGSYAPAAELLRNRWAQYLLITHSSAAAAMTENKSAAASSIAPNKTSLNHSSNPTNDRPPAQGNRDSVAERIRDWLPRPIRF</sequence>
<dbReference type="RefSeq" id="WP_289166646.1">
    <property type="nucleotide sequence ID" value="NZ_JASZZN010000025.1"/>
</dbReference>
<accession>A0ABT7PQE8</accession>
<gene>
    <name evidence="3" type="ORF">QTN89_24980</name>
</gene>
<dbReference type="Proteomes" id="UP001239462">
    <property type="component" value="Unassembled WGS sequence"/>
</dbReference>
<evidence type="ECO:0000256" key="1">
    <source>
        <dbReference type="SAM" id="MobiDB-lite"/>
    </source>
</evidence>
<feature type="compositionally biased region" description="Low complexity" evidence="1">
    <location>
        <begin position="688"/>
        <end position="700"/>
    </location>
</feature>
<evidence type="ECO:0000313" key="4">
    <source>
        <dbReference type="Proteomes" id="UP001239462"/>
    </source>
</evidence>